<dbReference type="Proteomes" id="UP001138793">
    <property type="component" value="Unassembled WGS sequence"/>
</dbReference>
<dbReference type="AlphaFoldDB" id="A0A9X1CD78"/>
<evidence type="ECO:0000259" key="3">
    <source>
        <dbReference type="Pfam" id="PF00724"/>
    </source>
</evidence>
<dbReference type="GO" id="GO:0010181">
    <property type="term" value="F:FMN binding"/>
    <property type="evidence" value="ECO:0007669"/>
    <property type="project" value="InterPro"/>
</dbReference>
<dbReference type="EMBL" id="JAGGMB010000010">
    <property type="protein sequence ID" value="MBP2078776.1"/>
    <property type="molecule type" value="Genomic_DNA"/>
</dbReference>
<keyword evidence="5" id="KW-1185">Reference proteome</keyword>
<comment type="caution">
    <text evidence="4">The sequence shown here is derived from an EMBL/GenBank/DDBJ whole genome shotgun (WGS) entry which is preliminary data.</text>
</comment>
<dbReference type="Pfam" id="PF00724">
    <property type="entry name" value="Oxidored_FMN"/>
    <property type="match status" value="1"/>
</dbReference>
<evidence type="ECO:0000313" key="5">
    <source>
        <dbReference type="Proteomes" id="UP001138793"/>
    </source>
</evidence>
<dbReference type="PANTHER" id="PTHR43656">
    <property type="entry name" value="BINDING OXIDOREDUCTASE, PUTATIVE (AFU_ORTHOLOGUE AFUA_2G08260)-RELATED"/>
    <property type="match status" value="1"/>
</dbReference>
<proteinExistence type="predicted"/>
<accession>A0A9X1CD78</accession>
<feature type="domain" description="NADH:flavin oxidoreductase/NADH oxidase N-terminal" evidence="3">
    <location>
        <begin position="8"/>
        <end position="337"/>
    </location>
</feature>
<dbReference type="PANTHER" id="PTHR43656:SF2">
    <property type="entry name" value="BINDING OXIDOREDUCTASE, PUTATIVE (AFU_ORTHOLOGUE AFUA_2G08260)-RELATED"/>
    <property type="match status" value="1"/>
</dbReference>
<organism evidence="4 5">
    <name type="scientific">Oceanobacillus polygoni</name>
    <dbReference type="NCBI Taxonomy" id="1235259"/>
    <lineage>
        <taxon>Bacteria</taxon>
        <taxon>Bacillati</taxon>
        <taxon>Bacillota</taxon>
        <taxon>Bacilli</taxon>
        <taxon>Bacillales</taxon>
        <taxon>Bacillaceae</taxon>
        <taxon>Oceanobacillus</taxon>
    </lineage>
</organism>
<evidence type="ECO:0000313" key="4">
    <source>
        <dbReference type="EMBL" id="MBP2078776.1"/>
    </source>
</evidence>
<reference evidence="4" key="1">
    <citation type="submission" date="2021-03" db="EMBL/GenBank/DDBJ databases">
        <title>Genomic Encyclopedia of Type Strains, Phase IV (KMG-IV): sequencing the most valuable type-strain genomes for metagenomic binning, comparative biology and taxonomic classification.</title>
        <authorList>
            <person name="Goeker M."/>
        </authorList>
    </citation>
    <scope>NUCLEOTIDE SEQUENCE</scope>
    <source>
        <strain evidence="4">DSM 107338</strain>
    </source>
</reference>
<protein>
    <submittedName>
        <fullName evidence="4">2,4-dienoyl-CoA reductase-like NADH-dependent reductase (Old Yellow Enzyme family)</fullName>
    </submittedName>
</protein>
<dbReference type="Gene3D" id="3.20.20.70">
    <property type="entry name" value="Aldolase class I"/>
    <property type="match status" value="1"/>
</dbReference>
<dbReference type="OrthoDB" id="9772736at2"/>
<evidence type="ECO:0000256" key="2">
    <source>
        <dbReference type="ARBA" id="ARBA00023002"/>
    </source>
</evidence>
<dbReference type="RefSeq" id="WP_149472723.1">
    <property type="nucleotide sequence ID" value="NZ_JAGGMB010000010.1"/>
</dbReference>
<dbReference type="GO" id="GO:0016491">
    <property type="term" value="F:oxidoreductase activity"/>
    <property type="evidence" value="ECO:0007669"/>
    <property type="project" value="UniProtKB-KW"/>
</dbReference>
<dbReference type="CDD" id="cd04735">
    <property type="entry name" value="OYE_like_4_FMN"/>
    <property type="match status" value="1"/>
</dbReference>
<keyword evidence="1" id="KW-0285">Flavoprotein</keyword>
<keyword evidence="2" id="KW-0560">Oxidoreductase</keyword>
<dbReference type="InterPro" id="IPR051799">
    <property type="entry name" value="NADH_flavin_oxidoreductase"/>
</dbReference>
<evidence type="ECO:0000256" key="1">
    <source>
        <dbReference type="ARBA" id="ARBA00022630"/>
    </source>
</evidence>
<gene>
    <name evidence="4" type="ORF">J2Z64_003044</name>
</gene>
<dbReference type="InterPro" id="IPR013785">
    <property type="entry name" value="Aldolase_TIM"/>
</dbReference>
<dbReference type="InterPro" id="IPR001155">
    <property type="entry name" value="OxRdtase_FMN_N"/>
</dbReference>
<sequence>MKRNEQHLFQDFTFKNGLHVRNRLMMAPMTTFSADSNDYVSQEELDYYQERANGIGTIITACAYVSKNGKGFDGQMGIDHDGTIDGLTKLAEVIHAGGAKGIVQLYHGGRLAVPRLTPNGETVSASAVPPLGDRGFYSIEQVPRALTTEEVYEIIADFGEATRRAIEAGFDGVELHGATGYLLQQFVSPHSNLRTDEFKDRHLFALKLIEEVKQVVQKHATKPFLIGYRFSPEEPETPGITMKETFALLDALIQADLDYLHIATTNAWAKSRRGIVSEKSRTELIAEYVDGRVPVIGVGNVHTPDDAALVLEKGKTDFVALGRAIVIDPHWVEKADADKGDTIIHHLTENDQQNAVIPTPLWKLILEVKGWFPVKEIEESMY</sequence>
<name>A0A9X1CD78_9BACI</name>
<dbReference type="SUPFAM" id="SSF51395">
    <property type="entry name" value="FMN-linked oxidoreductases"/>
    <property type="match status" value="1"/>
</dbReference>